<dbReference type="SUPFAM" id="SSF48652">
    <property type="entry name" value="Tetraspanin"/>
    <property type="match status" value="1"/>
</dbReference>
<keyword evidence="3 6" id="KW-1133">Transmembrane helix</keyword>
<dbReference type="Proteomes" id="UP000663860">
    <property type="component" value="Unassembled WGS sequence"/>
</dbReference>
<dbReference type="InterPro" id="IPR008952">
    <property type="entry name" value="Tetraspanin_EC2_sf"/>
</dbReference>
<dbReference type="PANTHER" id="PTHR19282">
    <property type="entry name" value="TETRASPANIN"/>
    <property type="match status" value="1"/>
</dbReference>
<dbReference type="EMBL" id="CAJNOE010000110">
    <property type="protein sequence ID" value="CAF0927496.1"/>
    <property type="molecule type" value="Genomic_DNA"/>
</dbReference>
<proteinExistence type="predicted"/>
<feature type="transmembrane region" description="Helical" evidence="6">
    <location>
        <begin position="166"/>
        <end position="192"/>
    </location>
</feature>
<accession>A0A814BKS4</accession>
<evidence type="ECO:0000256" key="6">
    <source>
        <dbReference type="SAM" id="Phobius"/>
    </source>
</evidence>
<name>A0A814BKS4_9BILA</name>
<evidence type="ECO:0000313" key="9">
    <source>
        <dbReference type="Proteomes" id="UP000663860"/>
    </source>
</evidence>
<protein>
    <recommendedName>
        <fullName evidence="10">Tetraspanin</fullName>
    </recommendedName>
</protein>
<evidence type="ECO:0000256" key="5">
    <source>
        <dbReference type="SAM" id="MobiDB-lite"/>
    </source>
</evidence>
<evidence type="ECO:0000256" key="2">
    <source>
        <dbReference type="ARBA" id="ARBA00022692"/>
    </source>
</evidence>
<gene>
    <name evidence="7" type="ORF">IZO911_LOCUS13676</name>
    <name evidence="8" type="ORF">KXQ929_LOCUS32543</name>
</gene>
<keyword evidence="4 6" id="KW-0472">Membrane</keyword>
<evidence type="ECO:0000256" key="3">
    <source>
        <dbReference type="ARBA" id="ARBA00022989"/>
    </source>
</evidence>
<dbReference type="GO" id="GO:0016020">
    <property type="term" value="C:membrane"/>
    <property type="evidence" value="ECO:0007669"/>
    <property type="project" value="UniProtKB-SubCell"/>
</dbReference>
<comment type="subcellular location">
    <subcellularLocation>
        <location evidence="1">Membrane</location>
        <topology evidence="1">Multi-pass membrane protein</topology>
    </subcellularLocation>
</comment>
<dbReference type="InterPro" id="IPR018499">
    <property type="entry name" value="Tetraspanin/Peripherin"/>
</dbReference>
<comment type="caution">
    <text evidence="7">The sequence shown here is derived from an EMBL/GenBank/DDBJ whole genome shotgun (WGS) entry which is preliminary data.</text>
</comment>
<evidence type="ECO:0000256" key="1">
    <source>
        <dbReference type="ARBA" id="ARBA00004141"/>
    </source>
</evidence>
<dbReference type="EMBL" id="CAJOBB010003967">
    <property type="protein sequence ID" value="CAF4067732.1"/>
    <property type="molecule type" value="Genomic_DNA"/>
</dbReference>
<dbReference type="Pfam" id="PF00335">
    <property type="entry name" value="Tetraspanin"/>
    <property type="match status" value="1"/>
</dbReference>
<evidence type="ECO:0008006" key="10">
    <source>
        <dbReference type="Google" id="ProtNLM"/>
    </source>
</evidence>
<reference evidence="7" key="1">
    <citation type="submission" date="2021-02" db="EMBL/GenBank/DDBJ databases">
        <authorList>
            <person name="Nowell W R."/>
        </authorList>
    </citation>
    <scope>NUCLEOTIDE SEQUENCE</scope>
</reference>
<dbReference type="Gene3D" id="1.10.1450.10">
    <property type="entry name" value="Tetraspanin"/>
    <property type="match status" value="1"/>
</dbReference>
<keyword evidence="2 6" id="KW-0812">Transmembrane</keyword>
<sequence length="458" mass="52298">MTLQSNKDDLVITGISTKFPERYLSQYINDKSPNEQNQSSGCSFDPHCPECIRELWGPLLSPFAYLIKQNAQYFNEILMRIGQYKINTTSNSSSKHLPKFPKLEYEDHKFLTGIGLCALHITKVSWLITWTFGFLLLIIAFILILLHDSYLPPLLVLLSMKEATQWGMKFTLQLVFIIISLIGIGKMLASVLGLFGTVHRTVKLMIGTVIFISILVLFETGLIVYVIISWSELISDAEDALKNSFHSSYGGTNKDQITITWDRIFQIHECCGWLNSRFNGTPWSPPSPDIIPYSCCRPGASHPSCEFSFTTNQNYADQPCQVAIQEKLLTNINKLIALVILGIILTVEIVSAIVTYLYSSTLKTARRRRRYQNEKLINKFKKRLVSYTEQATDTTPTNPNENLPRQEQQPETNDLRQLYNQYAAFHQTPPDIDPNAMSITPSVIQVKRPDVYSYFYYE</sequence>
<organism evidence="7 9">
    <name type="scientific">Adineta steineri</name>
    <dbReference type="NCBI Taxonomy" id="433720"/>
    <lineage>
        <taxon>Eukaryota</taxon>
        <taxon>Metazoa</taxon>
        <taxon>Spiralia</taxon>
        <taxon>Gnathifera</taxon>
        <taxon>Rotifera</taxon>
        <taxon>Eurotatoria</taxon>
        <taxon>Bdelloidea</taxon>
        <taxon>Adinetida</taxon>
        <taxon>Adinetidae</taxon>
        <taxon>Adineta</taxon>
    </lineage>
</organism>
<feature type="region of interest" description="Disordered" evidence="5">
    <location>
        <begin position="388"/>
        <end position="411"/>
    </location>
</feature>
<feature type="transmembrane region" description="Helical" evidence="6">
    <location>
        <begin position="124"/>
        <end position="146"/>
    </location>
</feature>
<feature type="transmembrane region" description="Helical" evidence="6">
    <location>
        <begin position="335"/>
        <end position="359"/>
    </location>
</feature>
<dbReference type="AlphaFoldDB" id="A0A814BKS4"/>
<evidence type="ECO:0000313" key="8">
    <source>
        <dbReference type="EMBL" id="CAF4067732.1"/>
    </source>
</evidence>
<evidence type="ECO:0000313" key="7">
    <source>
        <dbReference type="EMBL" id="CAF0927496.1"/>
    </source>
</evidence>
<feature type="transmembrane region" description="Helical" evidence="6">
    <location>
        <begin position="204"/>
        <end position="228"/>
    </location>
</feature>
<evidence type="ECO:0000256" key="4">
    <source>
        <dbReference type="ARBA" id="ARBA00023136"/>
    </source>
</evidence>
<dbReference type="Proteomes" id="UP000663868">
    <property type="component" value="Unassembled WGS sequence"/>
</dbReference>